<organism evidence="1 2">
    <name type="scientific">Plantactinospora soyae</name>
    <dbReference type="NCBI Taxonomy" id="1544732"/>
    <lineage>
        <taxon>Bacteria</taxon>
        <taxon>Bacillati</taxon>
        <taxon>Actinomycetota</taxon>
        <taxon>Actinomycetes</taxon>
        <taxon>Micromonosporales</taxon>
        <taxon>Micromonosporaceae</taxon>
        <taxon>Plantactinospora</taxon>
    </lineage>
</organism>
<name>A0A927QZ05_9ACTN</name>
<dbReference type="EMBL" id="JADBEB010000001">
    <property type="protein sequence ID" value="MBE1487093.1"/>
    <property type="molecule type" value="Genomic_DNA"/>
</dbReference>
<comment type="caution">
    <text evidence="1">The sequence shown here is derived from an EMBL/GenBank/DDBJ whole genome shotgun (WGS) entry which is preliminary data.</text>
</comment>
<dbReference type="Proteomes" id="UP000649753">
    <property type="component" value="Unassembled WGS sequence"/>
</dbReference>
<proteinExistence type="predicted"/>
<keyword evidence="2" id="KW-1185">Reference proteome</keyword>
<accession>A0A927QZ05</accession>
<reference evidence="1" key="1">
    <citation type="submission" date="2020-10" db="EMBL/GenBank/DDBJ databases">
        <title>Sequencing the genomes of 1000 actinobacteria strains.</title>
        <authorList>
            <person name="Klenk H.-P."/>
        </authorList>
    </citation>
    <scope>NUCLEOTIDE SEQUENCE</scope>
    <source>
        <strain evidence="1">DSM 46832</strain>
    </source>
</reference>
<gene>
    <name evidence="1" type="ORF">H4W31_002731</name>
</gene>
<protein>
    <submittedName>
        <fullName evidence="1">Uncharacterized protein</fullName>
    </submittedName>
</protein>
<dbReference type="RefSeq" id="WP_225945520.1">
    <property type="nucleotide sequence ID" value="NZ_JADBEB010000001.1"/>
</dbReference>
<evidence type="ECO:0000313" key="2">
    <source>
        <dbReference type="Proteomes" id="UP000649753"/>
    </source>
</evidence>
<evidence type="ECO:0000313" key="1">
    <source>
        <dbReference type="EMBL" id="MBE1487093.1"/>
    </source>
</evidence>
<sequence length="53" mass="5959">MDHLAGHLHRALRDLLTTSPNLDLLALAARFLGWVPRTPDGSDDRRAARRTQI</sequence>
<dbReference type="AlphaFoldDB" id="A0A927QZ05"/>